<feature type="domain" description="HTH tetR-type" evidence="6">
    <location>
        <begin position="11"/>
        <end position="71"/>
    </location>
</feature>
<dbReference type="PANTHER" id="PTHR30055">
    <property type="entry name" value="HTH-TYPE TRANSCRIPTIONAL REGULATOR RUTR"/>
    <property type="match status" value="1"/>
</dbReference>
<evidence type="ECO:0000256" key="4">
    <source>
        <dbReference type="PROSITE-ProRule" id="PRU00335"/>
    </source>
</evidence>
<evidence type="ECO:0000313" key="7">
    <source>
        <dbReference type="EMBL" id="XDQ63925.1"/>
    </source>
</evidence>
<keyword evidence="3" id="KW-0804">Transcription</keyword>
<dbReference type="Pfam" id="PF21935">
    <property type="entry name" value="TetR_C_45"/>
    <property type="match status" value="1"/>
</dbReference>
<evidence type="ECO:0000259" key="6">
    <source>
        <dbReference type="PROSITE" id="PS50977"/>
    </source>
</evidence>
<dbReference type="EMBL" id="CP163440">
    <property type="protein sequence ID" value="XDQ63925.1"/>
    <property type="molecule type" value="Genomic_DNA"/>
</dbReference>
<dbReference type="SUPFAM" id="SSF46689">
    <property type="entry name" value="Homeodomain-like"/>
    <property type="match status" value="1"/>
</dbReference>
<dbReference type="InterPro" id="IPR036271">
    <property type="entry name" value="Tet_transcr_reg_TetR-rel_C_sf"/>
</dbReference>
<dbReference type="PROSITE" id="PS50977">
    <property type="entry name" value="HTH_TETR_2"/>
    <property type="match status" value="1"/>
</dbReference>
<keyword evidence="1" id="KW-0805">Transcription regulation</keyword>
<gene>
    <name evidence="7" type="ORF">AB5J50_25655</name>
</gene>
<dbReference type="AlphaFoldDB" id="A0AB39S9Z8"/>
<evidence type="ECO:0000256" key="3">
    <source>
        <dbReference type="ARBA" id="ARBA00023163"/>
    </source>
</evidence>
<organism evidence="7">
    <name type="scientific">Streptomyces sp. R35</name>
    <dbReference type="NCBI Taxonomy" id="3238630"/>
    <lineage>
        <taxon>Bacteria</taxon>
        <taxon>Bacillati</taxon>
        <taxon>Actinomycetota</taxon>
        <taxon>Actinomycetes</taxon>
        <taxon>Kitasatosporales</taxon>
        <taxon>Streptomycetaceae</taxon>
        <taxon>Streptomyces</taxon>
    </lineage>
</organism>
<dbReference type="InterPro" id="IPR054126">
    <property type="entry name" value="CprB_TetR_C"/>
</dbReference>
<dbReference type="NCBIfam" id="NF041196">
    <property type="entry name" value="ScbR_bind_reg"/>
    <property type="match status" value="1"/>
</dbReference>
<protein>
    <submittedName>
        <fullName evidence="7">ScbR family autoregulator-binding transcription factor</fullName>
    </submittedName>
</protein>
<dbReference type="GO" id="GO:0000976">
    <property type="term" value="F:transcription cis-regulatory region binding"/>
    <property type="evidence" value="ECO:0007669"/>
    <property type="project" value="TreeGrafter"/>
</dbReference>
<feature type="compositionally biased region" description="Basic residues" evidence="5">
    <location>
        <begin position="200"/>
        <end position="210"/>
    </location>
</feature>
<dbReference type="PANTHER" id="PTHR30055:SF234">
    <property type="entry name" value="HTH-TYPE TRANSCRIPTIONAL REGULATOR BETI"/>
    <property type="match status" value="1"/>
</dbReference>
<feature type="compositionally biased region" description="Low complexity" evidence="5">
    <location>
        <begin position="211"/>
        <end position="222"/>
    </location>
</feature>
<evidence type="ECO:0000256" key="5">
    <source>
        <dbReference type="SAM" id="MobiDB-lite"/>
    </source>
</evidence>
<name>A0AB39S9Z8_9ACTN</name>
<evidence type="ECO:0000256" key="2">
    <source>
        <dbReference type="ARBA" id="ARBA00023125"/>
    </source>
</evidence>
<sequence length="237" mass="26034">MTMDLKQERAVRTRNQILRAAAEVCDENGYDGASVSSIVRRAGLTLGALYFHFESKQALAEAVMNSQPQAIEPRLHSEGLQRLVDITLVWAHRLQIDPMLRAGVRLAVEQGRFGMSDVTSFEDWKQIMTGHLETARAEGDLRDGVLPRTVAHFVVGACTGIQLYSQLLTGRADLMDRTCDMWQLLLPGIATLEATGTDRRRPRARSRRVTPGRSGSGAADAARPQRHITVTGATGTV</sequence>
<accession>A0AB39S9Z8</accession>
<dbReference type="Gene3D" id="1.10.357.10">
    <property type="entry name" value="Tetracycline Repressor, domain 2"/>
    <property type="match status" value="1"/>
</dbReference>
<dbReference type="InterPro" id="IPR050109">
    <property type="entry name" value="HTH-type_TetR-like_transc_reg"/>
</dbReference>
<dbReference type="PRINTS" id="PR00455">
    <property type="entry name" value="HTHTETR"/>
</dbReference>
<dbReference type="Pfam" id="PF00440">
    <property type="entry name" value="TetR_N"/>
    <property type="match status" value="1"/>
</dbReference>
<feature type="DNA-binding region" description="H-T-H motif" evidence="4">
    <location>
        <begin position="34"/>
        <end position="53"/>
    </location>
</feature>
<dbReference type="InterPro" id="IPR023772">
    <property type="entry name" value="DNA-bd_HTH_TetR-type_CS"/>
</dbReference>
<dbReference type="GO" id="GO:0003700">
    <property type="term" value="F:DNA-binding transcription factor activity"/>
    <property type="evidence" value="ECO:0007669"/>
    <property type="project" value="TreeGrafter"/>
</dbReference>
<dbReference type="RefSeq" id="WP_369260641.1">
    <property type="nucleotide sequence ID" value="NZ_CP163440.1"/>
</dbReference>
<dbReference type="InterPro" id="IPR001647">
    <property type="entry name" value="HTH_TetR"/>
</dbReference>
<dbReference type="PROSITE" id="PS01081">
    <property type="entry name" value="HTH_TETR_1"/>
    <property type="match status" value="1"/>
</dbReference>
<keyword evidence="2 4" id="KW-0238">DNA-binding</keyword>
<reference evidence="7" key="1">
    <citation type="submission" date="2024-07" db="EMBL/GenBank/DDBJ databases">
        <authorList>
            <person name="Yu S.T."/>
        </authorList>
    </citation>
    <scope>NUCLEOTIDE SEQUENCE</scope>
    <source>
        <strain evidence="7">R35</strain>
    </source>
</reference>
<dbReference type="SUPFAM" id="SSF48498">
    <property type="entry name" value="Tetracyclin repressor-like, C-terminal domain"/>
    <property type="match status" value="1"/>
</dbReference>
<proteinExistence type="predicted"/>
<dbReference type="InterPro" id="IPR009057">
    <property type="entry name" value="Homeodomain-like_sf"/>
</dbReference>
<evidence type="ECO:0000256" key="1">
    <source>
        <dbReference type="ARBA" id="ARBA00023015"/>
    </source>
</evidence>
<feature type="region of interest" description="Disordered" evidence="5">
    <location>
        <begin position="196"/>
        <end position="237"/>
    </location>
</feature>
<dbReference type="InterPro" id="IPR047923">
    <property type="entry name" value="ArpA-like"/>
</dbReference>